<accession>A0AAV7M2J0</accession>
<name>A0AAV7M2J0_PLEWA</name>
<gene>
    <name evidence="2" type="ORF">NDU88_002469</name>
</gene>
<proteinExistence type="predicted"/>
<keyword evidence="3" id="KW-1185">Reference proteome</keyword>
<comment type="caution">
    <text evidence="2">The sequence shown here is derived from an EMBL/GenBank/DDBJ whole genome shotgun (WGS) entry which is preliminary data.</text>
</comment>
<evidence type="ECO:0000256" key="1">
    <source>
        <dbReference type="SAM" id="MobiDB-lite"/>
    </source>
</evidence>
<evidence type="ECO:0000313" key="3">
    <source>
        <dbReference type="Proteomes" id="UP001066276"/>
    </source>
</evidence>
<feature type="region of interest" description="Disordered" evidence="1">
    <location>
        <begin position="1"/>
        <end position="78"/>
    </location>
</feature>
<evidence type="ECO:0000313" key="2">
    <source>
        <dbReference type="EMBL" id="KAJ1097349.1"/>
    </source>
</evidence>
<dbReference type="EMBL" id="JANPWB010000014">
    <property type="protein sequence ID" value="KAJ1097349.1"/>
    <property type="molecule type" value="Genomic_DNA"/>
</dbReference>
<dbReference type="Proteomes" id="UP001066276">
    <property type="component" value="Chromosome 10"/>
</dbReference>
<organism evidence="2 3">
    <name type="scientific">Pleurodeles waltl</name>
    <name type="common">Iberian ribbed newt</name>
    <dbReference type="NCBI Taxonomy" id="8319"/>
    <lineage>
        <taxon>Eukaryota</taxon>
        <taxon>Metazoa</taxon>
        <taxon>Chordata</taxon>
        <taxon>Craniata</taxon>
        <taxon>Vertebrata</taxon>
        <taxon>Euteleostomi</taxon>
        <taxon>Amphibia</taxon>
        <taxon>Batrachia</taxon>
        <taxon>Caudata</taxon>
        <taxon>Salamandroidea</taxon>
        <taxon>Salamandridae</taxon>
        <taxon>Pleurodelinae</taxon>
        <taxon>Pleurodeles</taxon>
    </lineage>
</organism>
<dbReference type="AlphaFoldDB" id="A0AAV7M2J0"/>
<reference evidence="2" key="1">
    <citation type="journal article" date="2022" name="bioRxiv">
        <title>Sequencing and chromosome-scale assembly of the giantPleurodeles waltlgenome.</title>
        <authorList>
            <person name="Brown T."/>
            <person name="Elewa A."/>
            <person name="Iarovenko S."/>
            <person name="Subramanian E."/>
            <person name="Araus A.J."/>
            <person name="Petzold A."/>
            <person name="Susuki M."/>
            <person name="Suzuki K.-i.T."/>
            <person name="Hayashi T."/>
            <person name="Toyoda A."/>
            <person name="Oliveira C."/>
            <person name="Osipova E."/>
            <person name="Leigh N.D."/>
            <person name="Simon A."/>
            <person name="Yun M.H."/>
        </authorList>
    </citation>
    <scope>NUCLEOTIDE SEQUENCE</scope>
    <source>
        <strain evidence="2">20211129_DDA</strain>
        <tissue evidence="2">Liver</tissue>
    </source>
</reference>
<protein>
    <submittedName>
        <fullName evidence="2">Uncharacterized protein</fullName>
    </submittedName>
</protein>
<sequence length="123" mass="12914">MGDASPASGLNVQRVGLSTAAGRPRPAPPPEIQLRASAHLWRHQQGRSPCDAASGPVANPSSGAGLQKAARGSNPQVCRQQLRPRTRQLSGPLAAREAVAASSMQLRLPLQVQGRWMGDACHL</sequence>